<protein>
    <submittedName>
        <fullName evidence="8">Sulfate exporter family transporter</fullName>
    </submittedName>
</protein>
<name>A0ABW6CTE6_9CAUL</name>
<dbReference type="InterPro" id="IPR018383">
    <property type="entry name" value="UPF0324_pro"/>
</dbReference>
<evidence type="ECO:0000256" key="3">
    <source>
        <dbReference type="ARBA" id="ARBA00022475"/>
    </source>
</evidence>
<feature type="transmembrane region" description="Helical" evidence="7">
    <location>
        <begin position="227"/>
        <end position="247"/>
    </location>
</feature>
<evidence type="ECO:0000256" key="1">
    <source>
        <dbReference type="ARBA" id="ARBA00004651"/>
    </source>
</evidence>
<accession>A0ABW6CTE6</accession>
<evidence type="ECO:0000256" key="7">
    <source>
        <dbReference type="SAM" id="Phobius"/>
    </source>
</evidence>
<dbReference type="EMBL" id="JAOTJD010000014">
    <property type="protein sequence ID" value="MFD3264148.1"/>
    <property type="molecule type" value="Genomic_DNA"/>
</dbReference>
<comment type="subcellular location">
    <subcellularLocation>
        <location evidence="1">Cell membrane</location>
        <topology evidence="1">Multi-pass membrane protein</topology>
    </subcellularLocation>
</comment>
<feature type="transmembrane region" description="Helical" evidence="7">
    <location>
        <begin position="52"/>
        <end position="69"/>
    </location>
</feature>
<dbReference type="Proteomes" id="UP001598130">
    <property type="component" value="Unassembled WGS sequence"/>
</dbReference>
<comment type="similarity">
    <text evidence="2">Belongs to the UPF0324 family.</text>
</comment>
<keyword evidence="9" id="KW-1185">Reference proteome</keyword>
<dbReference type="PANTHER" id="PTHR30106:SF2">
    <property type="entry name" value="UPF0324 INNER MEMBRANE PROTEIN YEIH"/>
    <property type="match status" value="1"/>
</dbReference>
<feature type="transmembrane region" description="Helical" evidence="7">
    <location>
        <begin position="195"/>
        <end position="220"/>
    </location>
</feature>
<keyword evidence="3" id="KW-1003">Cell membrane</keyword>
<comment type="caution">
    <text evidence="8">The sequence shown here is derived from an EMBL/GenBank/DDBJ whole genome shotgun (WGS) entry which is preliminary data.</text>
</comment>
<evidence type="ECO:0000313" key="9">
    <source>
        <dbReference type="Proteomes" id="UP001598130"/>
    </source>
</evidence>
<keyword evidence="6 7" id="KW-0472">Membrane</keyword>
<evidence type="ECO:0000256" key="5">
    <source>
        <dbReference type="ARBA" id="ARBA00022989"/>
    </source>
</evidence>
<dbReference type="PANTHER" id="PTHR30106">
    <property type="entry name" value="INNER MEMBRANE PROTEIN YEIH-RELATED"/>
    <property type="match status" value="1"/>
</dbReference>
<dbReference type="Pfam" id="PF03601">
    <property type="entry name" value="Cons_hypoth698"/>
    <property type="match status" value="1"/>
</dbReference>
<feature type="transmembrane region" description="Helical" evidence="7">
    <location>
        <begin position="352"/>
        <end position="371"/>
    </location>
</feature>
<gene>
    <name evidence="8" type="ORF">OCL97_09255</name>
</gene>
<feature type="transmembrane region" description="Helical" evidence="7">
    <location>
        <begin position="290"/>
        <end position="310"/>
    </location>
</feature>
<reference evidence="8 9" key="1">
    <citation type="submission" date="2022-09" db="EMBL/GenBank/DDBJ databases">
        <title>New species of Phenylobacterium.</title>
        <authorList>
            <person name="Mieszkin S."/>
        </authorList>
    </citation>
    <scope>NUCLEOTIDE SEQUENCE [LARGE SCALE GENOMIC DNA]</scope>
    <source>
        <strain evidence="8 9">HK31-G</strain>
    </source>
</reference>
<feature type="transmembrane region" description="Helical" evidence="7">
    <location>
        <begin position="259"/>
        <end position="278"/>
    </location>
</feature>
<feature type="transmembrane region" description="Helical" evidence="7">
    <location>
        <begin position="75"/>
        <end position="91"/>
    </location>
</feature>
<evidence type="ECO:0000256" key="4">
    <source>
        <dbReference type="ARBA" id="ARBA00022692"/>
    </source>
</evidence>
<feature type="transmembrane region" description="Helical" evidence="7">
    <location>
        <begin position="160"/>
        <end position="183"/>
    </location>
</feature>
<keyword evidence="5 7" id="KW-1133">Transmembrane helix</keyword>
<proteinExistence type="inferred from homology"/>
<evidence type="ECO:0000313" key="8">
    <source>
        <dbReference type="EMBL" id="MFD3264148.1"/>
    </source>
</evidence>
<evidence type="ECO:0000256" key="6">
    <source>
        <dbReference type="ARBA" id="ARBA00023136"/>
    </source>
</evidence>
<feature type="transmembrane region" description="Helical" evidence="7">
    <location>
        <begin position="128"/>
        <end position="148"/>
    </location>
</feature>
<organism evidence="8 9">
    <name type="scientific">Phenylobacterium ferrooxidans</name>
    <dbReference type="NCBI Taxonomy" id="2982689"/>
    <lineage>
        <taxon>Bacteria</taxon>
        <taxon>Pseudomonadati</taxon>
        <taxon>Pseudomonadota</taxon>
        <taxon>Alphaproteobacteria</taxon>
        <taxon>Caulobacterales</taxon>
        <taxon>Caulobacteraceae</taxon>
        <taxon>Phenylobacterium</taxon>
    </lineage>
</organism>
<evidence type="ECO:0000256" key="2">
    <source>
        <dbReference type="ARBA" id="ARBA00007977"/>
    </source>
</evidence>
<sequence>MSQRPGDPRVGEPEQHEFAFASFDSLEGVPVLAPAPAGTPAYLRLYHAGQRILPGGLIAVLVALAASWLSDHYGAPVMLFALLLGMAVNFVGQDPRCRPGIDFMGRTVLRLGVALLGARITIDQINSLGGEVLVIATGGVVLTILAGWGLSRAFKLKPDFGILTGGAVAICGASAALALSSVLPPSPTRERDTTLTVVGVTTLSTVAMVLYPLIAAAVGLTHTQAGVFLGATIHDVAQVVGAGYGVSKETGDTATIVKLFRVALLLPVIVVVALVFRSKMAAGPSGKRPPLVPMFLLGFVALVAVNSSGVAPASLMDQAGEASRWCLVTAIAALGAKTSLKELAYVGWKPVLLIVAETAVVLGWVLAMLLLGA</sequence>
<dbReference type="RefSeq" id="WP_377369588.1">
    <property type="nucleotide sequence ID" value="NZ_JAOTJD010000014.1"/>
</dbReference>
<keyword evidence="4 7" id="KW-0812">Transmembrane</keyword>